<proteinExistence type="predicted"/>
<comment type="caution">
    <text evidence="2">The sequence shown here is derived from an EMBL/GenBank/DDBJ whole genome shotgun (WGS) entry which is preliminary data.</text>
</comment>
<dbReference type="InterPro" id="IPR018391">
    <property type="entry name" value="PQQ_b-propeller_rpt"/>
</dbReference>
<dbReference type="OrthoDB" id="4726955at2"/>
<dbReference type="InterPro" id="IPR011047">
    <property type="entry name" value="Quinoprotein_ADH-like_sf"/>
</dbReference>
<accession>A0A2S8F252</accession>
<dbReference type="EMBL" id="PUIA01000069">
    <property type="protein sequence ID" value="PQO26229.1"/>
    <property type="molecule type" value="Genomic_DNA"/>
</dbReference>
<name>A0A2S8F252_9BACT</name>
<evidence type="ECO:0000313" key="3">
    <source>
        <dbReference type="Proteomes" id="UP000240009"/>
    </source>
</evidence>
<reference evidence="2 3" key="1">
    <citation type="submission" date="2018-02" db="EMBL/GenBank/DDBJ databases">
        <title>Comparative genomes isolates from brazilian mangrove.</title>
        <authorList>
            <person name="Araujo J.E."/>
            <person name="Taketani R.G."/>
            <person name="Silva M.C.P."/>
            <person name="Loureco M.V."/>
            <person name="Andreote F.D."/>
        </authorList>
    </citation>
    <scope>NUCLEOTIDE SEQUENCE [LARGE SCALE GENOMIC DNA]</scope>
    <source>
        <strain evidence="2 3">HEX-2 MGV</strain>
    </source>
</reference>
<sequence>MGPQRDDVYRESGVIRSIPEGGLKVKWRVPISGGYAGPAVAGGRVFVTDYLAESNEISNDPGARQERQGKERVLAFDAKTGGKLWEYAYDRPYSISYAVGPRCTPAVDGELLYWVGAEGDLVCLQVETGELAWRKSLVDDFEAEIPIWGCAGHPLVDGDLLYVMVGGPGQGVVALDKRTGEVHWKSLDAKMGYAPPAIIEAAGKRQLIIYHPEGVASLDPKTGDKYWEVPIEPAYEMSIARPMVDGNRMYASGIGNQSVMIELDESQPGAKALWHGEPKTSVYSGTSTPVFVDGVLYGSDCNVGSLMAVDAANGDRLWTTFEATKPDETRFIRHGTAFVTRLGESDRYLIFSEVGDLLVAKMTKSGFESLGSFHVLDPTSEAFGRQVVWTHPAYANQTGFFRNDKELVAVDLGQK</sequence>
<dbReference type="PANTHER" id="PTHR34512">
    <property type="entry name" value="CELL SURFACE PROTEIN"/>
    <property type="match status" value="1"/>
</dbReference>
<organism evidence="2 3">
    <name type="scientific">Blastopirellula marina</name>
    <dbReference type="NCBI Taxonomy" id="124"/>
    <lineage>
        <taxon>Bacteria</taxon>
        <taxon>Pseudomonadati</taxon>
        <taxon>Planctomycetota</taxon>
        <taxon>Planctomycetia</taxon>
        <taxon>Pirellulales</taxon>
        <taxon>Pirellulaceae</taxon>
        <taxon>Blastopirellula</taxon>
    </lineage>
</organism>
<dbReference type="InterPro" id="IPR002372">
    <property type="entry name" value="PQQ_rpt_dom"/>
</dbReference>
<protein>
    <submittedName>
        <fullName evidence="2">Pyrrolo-quinoline quinone</fullName>
    </submittedName>
</protein>
<evidence type="ECO:0000313" key="2">
    <source>
        <dbReference type="EMBL" id="PQO26229.1"/>
    </source>
</evidence>
<dbReference type="Pfam" id="PF13360">
    <property type="entry name" value="PQQ_2"/>
    <property type="match status" value="1"/>
</dbReference>
<dbReference type="AlphaFoldDB" id="A0A2S8F252"/>
<dbReference type="Gene3D" id="2.130.10.10">
    <property type="entry name" value="YVTN repeat-like/Quinoprotein amine dehydrogenase"/>
    <property type="match status" value="1"/>
</dbReference>
<dbReference type="SUPFAM" id="SSF50998">
    <property type="entry name" value="Quinoprotein alcohol dehydrogenase-like"/>
    <property type="match status" value="2"/>
</dbReference>
<gene>
    <name evidence="2" type="ORF">C5Y96_22195</name>
</gene>
<dbReference type="SMART" id="SM00564">
    <property type="entry name" value="PQQ"/>
    <property type="match status" value="3"/>
</dbReference>
<dbReference type="PANTHER" id="PTHR34512:SF30">
    <property type="entry name" value="OUTER MEMBRANE PROTEIN ASSEMBLY FACTOR BAMB"/>
    <property type="match status" value="1"/>
</dbReference>
<dbReference type="Proteomes" id="UP000240009">
    <property type="component" value="Unassembled WGS sequence"/>
</dbReference>
<dbReference type="InterPro" id="IPR015943">
    <property type="entry name" value="WD40/YVTN_repeat-like_dom_sf"/>
</dbReference>
<feature type="domain" description="Pyrrolo-quinoline quinone repeat" evidence="1">
    <location>
        <begin position="70"/>
        <end position="320"/>
    </location>
</feature>
<evidence type="ECO:0000259" key="1">
    <source>
        <dbReference type="Pfam" id="PF13360"/>
    </source>
</evidence>